<dbReference type="GO" id="GO:0003723">
    <property type="term" value="F:RNA binding"/>
    <property type="evidence" value="ECO:0007669"/>
    <property type="project" value="InterPro"/>
</dbReference>
<dbReference type="InterPro" id="IPR005147">
    <property type="entry name" value="tRNA_synthase_B5-dom"/>
</dbReference>
<dbReference type="NCBIfam" id="TIGR00471">
    <property type="entry name" value="pheT_arch"/>
    <property type="match status" value="1"/>
</dbReference>
<dbReference type="Pfam" id="PF17759">
    <property type="entry name" value="tRNA_synthFbeta"/>
    <property type="match status" value="1"/>
</dbReference>
<dbReference type="InterPro" id="IPR005146">
    <property type="entry name" value="B3/B4_tRNA-bd"/>
</dbReference>
<dbReference type="GeneID" id="10492360"/>
<dbReference type="KEGG" id="mcn:Mcup_0165"/>
<dbReference type="InterPro" id="IPR009061">
    <property type="entry name" value="DNA-bd_dom_put_sf"/>
</dbReference>
<evidence type="ECO:0000256" key="11">
    <source>
        <dbReference type="ARBA" id="ARBA00023146"/>
    </source>
</evidence>
<dbReference type="EMBL" id="CP002656">
    <property type="protein sequence ID" value="AEB94274.1"/>
    <property type="molecule type" value="Genomic_DNA"/>
</dbReference>
<dbReference type="SMART" id="SM00873">
    <property type="entry name" value="B3_4"/>
    <property type="match status" value="1"/>
</dbReference>
<evidence type="ECO:0000256" key="2">
    <source>
        <dbReference type="ARBA" id="ARBA00004496"/>
    </source>
</evidence>
<dbReference type="Gene3D" id="3.30.56.10">
    <property type="match status" value="2"/>
</dbReference>
<keyword evidence="4 12" id="KW-0963">Cytoplasm</keyword>
<sequence length="543" mass="61545">MPTININKWILKDLTGLNEQELEEYLFRLKSEVSPLNEDEYSIEVNADRLDMLSLGGIVRALKGITEQELGEPRYIVKETDYSLEVGDVPSRPYALACVVYNVKLDPEVYLKELIQFQEKLHDTIGRKRKKVAIGIHDLEKVKSKRIQYRLVPYSAKFVPLGQDKEMSVDEVSRNTYQGKQYSQISMRDGYSPAIVDEEGILSLPPVINSERTRVTSRTKSLLLDVTGTNLDSVVQTMDLIATGLAELGAEIGIVKIEGIEIGRSPVLRHDTVYARLADIRERLGINLSGDQVVKLLRKMRMEAEVRGDSVVVNVPPYRVDIMNYTDIAEDVGMAYGYENFDLEKSRVYETGHLFSITSLYRKLRISLVGAGFVEVYSLNLIKSSYQKGEYVKISNPISIEYDSIRNSLAWNSLLFLSRNQHSRFPVRIFEIGDVVRRDNAKDTGYTNETMLSVAIMDSRVSYEMLQAPIHQVLLNLTGTVPSYKAKDNDLFIRGRSAEIWLGYEKIGILGEINPSVLNEFGLVYPVLFSEISLNVLEEVMKP</sequence>
<evidence type="ECO:0000256" key="4">
    <source>
        <dbReference type="ARBA" id="ARBA00022490"/>
    </source>
</evidence>
<dbReference type="AlphaFoldDB" id="F4FYF5"/>
<dbReference type="SUPFAM" id="SSF55681">
    <property type="entry name" value="Class II aaRS and biotin synthetases"/>
    <property type="match status" value="1"/>
</dbReference>
<dbReference type="RefSeq" id="WP_013736774.1">
    <property type="nucleotide sequence ID" value="NC_015435.1"/>
</dbReference>
<dbReference type="GO" id="GO:0009328">
    <property type="term" value="C:phenylalanine-tRNA ligase complex"/>
    <property type="evidence" value="ECO:0007669"/>
    <property type="project" value="TreeGrafter"/>
</dbReference>
<feature type="binding site" evidence="12">
    <location>
        <position position="331"/>
    </location>
    <ligand>
        <name>Mg(2+)</name>
        <dbReference type="ChEBI" id="CHEBI:18420"/>
        <note>shared with alpha subunit</note>
    </ligand>
</feature>
<proteinExistence type="inferred from homology"/>
<dbReference type="OrthoDB" id="10073at2157"/>
<comment type="similarity">
    <text evidence="3 12">Belongs to the phenylalanyl-tRNA synthetase beta subunit family. Type 2 subfamily.</text>
</comment>
<evidence type="ECO:0000256" key="8">
    <source>
        <dbReference type="ARBA" id="ARBA00022840"/>
    </source>
</evidence>
<accession>F4FYF5</accession>
<dbReference type="HAMAP" id="MF_00284">
    <property type="entry name" value="Phe_tRNA_synth_beta2"/>
    <property type="match status" value="1"/>
</dbReference>
<keyword evidence="5 12" id="KW-0436">Ligase</keyword>
<keyword evidence="15" id="KW-1185">Reference proteome</keyword>
<comment type="subunit">
    <text evidence="12">Tetramer of two alpha and two beta subunits.</text>
</comment>
<dbReference type="GO" id="GO:0005524">
    <property type="term" value="F:ATP binding"/>
    <property type="evidence" value="ECO:0007669"/>
    <property type="project" value="UniProtKB-UniRule"/>
</dbReference>
<name>F4FYF5_METCR</name>
<evidence type="ECO:0000256" key="12">
    <source>
        <dbReference type="HAMAP-Rule" id="MF_00284"/>
    </source>
</evidence>
<dbReference type="InterPro" id="IPR020825">
    <property type="entry name" value="Phe-tRNA_synthase-like_B3/B4"/>
</dbReference>
<feature type="binding site" evidence="12">
    <location>
        <position position="327"/>
    </location>
    <ligand>
        <name>Mg(2+)</name>
        <dbReference type="ChEBI" id="CHEBI:18420"/>
        <note>shared with alpha subunit</note>
    </ligand>
</feature>
<comment type="cofactor">
    <cofactor evidence="1 12">
        <name>Mg(2+)</name>
        <dbReference type="ChEBI" id="CHEBI:18420"/>
    </cofactor>
</comment>
<dbReference type="InterPro" id="IPR004531">
    <property type="entry name" value="Phe-tRNA-synth_IIc_bsu_arc_euk"/>
</dbReference>
<evidence type="ECO:0000256" key="1">
    <source>
        <dbReference type="ARBA" id="ARBA00001946"/>
    </source>
</evidence>
<reference evidence="14 15" key="1">
    <citation type="journal article" date="2011" name="J. Bacteriol.">
        <title>Complete genome sequence of Metallosphaera cuprina, a metal sulfide-oxidizing archaeon from a hot spring.</title>
        <authorList>
            <person name="Liu L.J."/>
            <person name="You X.Y."/>
            <person name="Zheng H."/>
            <person name="Wang S."/>
            <person name="Jiang C.Y."/>
            <person name="Liu S.J."/>
        </authorList>
    </citation>
    <scope>NUCLEOTIDE SEQUENCE [LARGE SCALE GENOMIC DNA]</scope>
    <source>
        <strain evidence="14 15">Ar-4</strain>
    </source>
</reference>
<dbReference type="Gene3D" id="3.50.40.10">
    <property type="entry name" value="Phenylalanyl-trna Synthetase, Chain B, domain 3"/>
    <property type="match status" value="1"/>
</dbReference>
<dbReference type="STRING" id="1006006.Mcup_0165"/>
<dbReference type="InterPro" id="IPR022918">
    <property type="entry name" value="Phe_tRNA_ligase_beta2_arc"/>
</dbReference>
<feature type="binding site" evidence="12">
    <location>
        <position position="330"/>
    </location>
    <ligand>
        <name>Mg(2+)</name>
        <dbReference type="ChEBI" id="CHEBI:18420"/>
        <note>shared with alpha subunit</note>
    </ligand>
</feature>
<dbReference type="PANTHER" id="PTHR10947:SF0">
    <property type="entry name" value="PHENYLALANINE--TRNA LIGASE BETA SUBUNIT"/>
    <property type="match status" value="1"/>
</dbReference>
<keyword evidence="9 12" id="KW-0460">Magnesium</keyword>
<dbReference type="Pfam" id="PF03484">
    <property type="entry name" value="B5"/>
    <property type="match status" value="1"/>
</dbReference>
<dbReference type="InterPro" id="IPR041616">
    <property type="entry name" value="PheRS_beta_core"/>
</dbReference>
<dbReference type="GO" id="GO:0004826">
    <property type="term" value="F:phenylalanine-tRNA ligase activity"/>
    <property type="evidence" value="ECO:0007669"/>
    <property type="project" value="UniProtKB-UniRule"/>
</dbReference>
<evidence type="ECO:0000256" key="3">
    <source>
        <dbReference type="ARBA" id="ARBA00007438"/>
    </source>
</evidence>
<evidence type="ECO:0000313" key="15">
    <source>
        <dbReference type="Proteomes" id="UP000007812"/>
    </source>
</evidence>
<protein>
    <recommendedName>
        <fullName evidence="12">Phenylalanine--tRNA ligase beta subunit</fullName>
        <ecNumber evidence="12">6.1.1.20</ecNumber>
    </recommendedName>
    <alternativeName>
        <fullName evidence="12">Phenylalanyl-tRNA synthetase beta subunit</fullName>
        <shortName evidence="12">PheRS</shortName>
    </alternativeName>
</protein>
<dbReference type="GO" id="GO:0006432">
    <property type="term" value="P:phenylalanyl-tRNA aminoacylation"/>
    <property type="evidence" value="ECO:0007669"/>
    <property type="project" value="UniProtKB-UniRule"/>
</dbReference>
<dbReference type="EC" id="6.1.1.20" evidence="12"/>
<keyword evidence="8 12" id="KW-0067">ATP-binding</keyword>
<dbReference type="eggNOG" id="arCOG00412">
    <property type="taxonomic scope" value="Archaea"/>
</dbReference>
<dbReference type="SMART" id="SM00874">
    <property type="entry name" value="B5"/>
    <property type="match status" value="1"/>
</dbReference>
<evidence type="ECO:0000256" key="10">
    <source>
        <dbReference type="ARBA" id="ARBA00022917"/>
    </source>
</evidence>
<comment type="subcellular location">
    <subcellularLocation>
        <location evidence="2 12">Cytoplasm</location>
    </subcellularLocation>
</comment>
<evidence type="ECO:0000256" key="9">
    <source>
        <dbReference type="ARBA" id="ARBA00022842"/>
    </source>
</evidence>
<dbReference type="Proteomes" id="UP000007812">
    <property type="component" value="Chromosome"/>
</dbReference>
<dbReference type="InterPro" id="IPR045060">
    <property type="entry name" value="Phe-tRNA-ligase_IIc_bsu"/>
</dbReference>
<dbReference type="Gene3D" id="3.30.930.10">
    <property type="entry name" value="Bira Bifunctional Protein, Domain 2"/>
    <property type="match status" value="1"/>
</dbReference>
<organism evidence="14 15">
    <name type="scientific">Metallosphaera cuprina (strain Ar-4)</name>
    <dbReference type="NCBI Taxonomy" id="1006006"/>
    <lineage>
        <taxon>Archaea</taxon>
        <taxon>Thermoproteota</taxon>
        <taxon>Thermoprotei</taxon>
        <taxon>Sulfolobales</taxon>
        <taxon>Sulfolobaceae</taxon>
        <taxon>Metallosphaera</taxon>
    </lineage>
</organism>
<dbReference type="PATRIC" id="fig|1006006.8.peg.166"/>
<dbReference type="Pfam" id="PF03483">
    <property type="entry name" value="B3_4"/>
    <property type="match status" value="1"/>
</dbReference>
<keyword evidence="7 12" id="KW-0547">Nucleotide-binding</keyword>
<evidence type="ECO:0000256" key="5">
    <source>
        <dbReference type="ARBA" id="ARBA00022598"/>
    </source>
</evidence>
<dbReference type="HOGENOM" id="CLU_020279_3_0_2"/>
<dbReference type="SUPFAM" id="SSF46955">
    <property type="entry name" value="Putative DNA-binding domain"/>
    <property type="match status" value="2"/>
</dbReference>
<keyword evidence="6 12" id="KW-0479">Metal-binding</keyword>
<keyword evidence="11 12" id="KW-0030">Aminoacyl-tRNA synthetase</keyword>
<evidence type="ECO:0000313" key="14">
    <source>
        <dbReference type="EMBL" id="AEB94274.1"/>
    </source>
</evidence>
<dbReference type="InterPro" id="IPR045864">
    <property type="entry name" value="aa-tRNA-synth_II/BPL/LPL"/>
</dbReference>
<evidence type="ECO:0000259" key="13">
    <source>
        <dbReference type="PROSITE" id="PS51483"/>
    </source>
</evidence>
<comment type="catalytic activity">
    <reaction evidence="12">
        <text>tRNA(Phe) + L-phenylalanine + ATP = L-phenylalanyl-tRNA(Phe) + AMP + diphosphate + H(+)</text>
        <dbReference type="Rhea" id="RHEA:19413"/>
        <dbReference type="Rhea" id="RHEA-COMP:9668"/>
        <dbReference type="Rhea" id="RHEA-COMP:9699"/>
        <dbReference type="ChEBI" id="CHEBI:15378"/>
        <dbReference type="ChEBI" id="CHEBI:30616"/>
        <dbReference type="ChEBI" id="CHEBI:33019"/>
        <dbReference type="ChEBI" id="CHEBI:58095"/>
        <dbReference type="ChEBI" id="CHEBI:78442"/>
        <dbReference type="ChEBI" id="CHEBI:78531"/>
        <dbReference type="ChEBI" id="CHEBI:456215"/>
        <dbReference type="EC" id="6.1.1.20"/>
    </reaction>
</comment>
<dbReference type="GO" id="GO:0000287">
    <property type="term" value="F:magnesium ion binding"/>
    <property type="evidence" value="ECO:0007669"/>
    <property type="project" value="InterPro"/>
</dbReference>
<evidence type="ECO:0000256" key="7">
    <source>
        <dbReference type="ARBA" id="ARBA00022741"/>
    </source>
</evidence>
<dbReference type="CDD" id="cd00769">
    <property type="entry name" value="PheRS_beta_core"/>
    <property type="match status" value="1"/>
</dbReference>
<keyword evidence="10 12" id="KW-0648">Protein biosynthesis</keyword>
<dbReference type="PANTHER" id="PTHR10947">
    <property type="entry name" value="PHENYLALANYL-TRNA SYNTHETASE BETA CHAIN AND LEUCINE-RICH REPEAT-CONTAINING PROTEIN 47"/>
    <property type="match status" value="1"/>
</dbReference>
<feature type="domain" description="B5" evidence="13">
    <location>
        <begin position="268"/>
        <end position="343"/>
    </location>
</feature>
<feature type="binding site" evidence="12">
    <location>
        <position position="321"/>
    </location>
    <ligand>
        <name>Mg(2+)</name>
        <dbReference type="ChEBI" id="CHEBI:18420"/>
        <note>shared with alpha subunit</note>
    </ligand>
</feature>
<evidence type="ECO:0000256" key="6">
    <source>
        <dbReference type="ARBA" id="ARBA00022723"/>
    </source>
</evidence>
<dbReference type="PROSITE" id="PS51483">
    <property type="entry name" value="B5"/>
    <property type="match status" value="1"/>
</dbReference>
<gene>
    <name evidence="12" type="primary">pheT</name>
    <name evidence="14" type="ordered locus">Mcup_0165</name>
</gene>